<keyword evidence="1" id="KW-0813">Transport</keyword>
<accession>A0A4D7C8M3</accession>
<evidence type="ECO:0000313" key="7">
    <source>
        <dbReference type="EMBL" id="QCI79017.1"/>
    </source>
</evidence>
<evidence type="ECO:0000256" key="4">
    <source>
        <dbReference type="ARBA" id="ARBA00022840"/>
    </source>
</evidence>
<evidence type="ECO:0000256" key="3">
    <source>
        <dbReference type="ARBA" id="ARBA00022741"/>
    </source>
</evidence>
<keyword evidence="2" id="KW-1003">Cell membrane</keyword>
<organism evidence="7 8">
    <name type="scientific">Hankyongella ginsenosidimutans</name>
    <dbReference type="NCBI Taxonomy" id="1763828"/>
    <lineage>
        <taxon>Bacteria</taxon>
        <taxon>Pseudomonadati</taxon>
        <taxon>Pseudomonadota</taxon>
        <taxon>Alphaproteobacteria</taxon>
        <taxon>Sphingomonadales</taxon>
        <taxon>Sphingomonadaceae</taxon>
        <taxon>Hankyongella</taxon>
    </lineage>
</organism>
<dbReference type="PANTHER" id="PTHR24220:SF86">
    <property type="entry name" value="ABC TRANSPORTER ABCH.1"/>
    <property type="match status" value="1"/>
</dbReference>
<evidence type="ECO:0000256" key="5">
    <source>
        <dbReference type="ARBA" id="ARBA00038388"/>
    </source>
</evidence>
<proteinExistence type="inferred from homology"/>
<dbReference type="InterPro" id="IPR027417">
    <property type="entry name" value="P-loop_NTPase"/>
</dbReference>
<dbReference type="PANTHER" id="PTHR24220">
    <property type="entry name" value="IMPORT ATP-BINDING PROTEIN"/>
    <property type="match status" value="1"/>
</dbReference>
<dbReference type="GO" id="GO:0016887">
    <property type="term" value="F:ATP hydrolysis activity"/>
    <property type="evidence" value="ECO:0007669"/>
    <property type="project" value="InterPro"/>
</dbReference>
<gene>
    <name evidence="7" type="ORF">E6W36_03770</name>
</gene>
<dbReference type="FunFam" id="3.40.50.300:FF:000032">
    <property type="entry name" value="Export ABC transporter ATP-binding protein"/>
    <property type="match status" value="1"/>
</dbReference>
<keyword evidence="8" id="KW-1185">Reference proteome</keyword>
<dbReference type="CDD" id="cd03255">
    <property type="entry name" value="ABC_MJ0796_LolCDE_FtsE"/>
    <property type="match status" value="1"/>
</dbReference>
<dbReference type="AlphaFoldDB" id="A0A4D7C8M3"/>
<dbReference type="Proteomes" id="UP000298714">
    <property type="component" value="Chromosome"/>
</dbReference>
<evidence type="ECO:0000259" key="6">
    <source>
        <dbReference type="PROSITE" id="PS50893"/>
    </source>
</evidence>
<dbReference type="PROSITE" id="PS50893">
    <property type="entry name" value="ABC_TRANSPORTER_2"/>
    <property type="match status" value="1"/>
</dbReference>
<dbReference type="InterPro" id="IPR003439">
    <property type="entry name" value="ABC_transporter-like_ATP-bd"/>
</dbReference>
<dbReference type="GO" id="GO:0022857">
    <property type="term" value="F:transmembrane transporter activity"/>
    <property type="evidence" value="ECO:0007669"/>
    <property type="project" value="UniProtKB-ARBA"/>
</dbReference>
<dbReference type="RefSeq" id="WP_222873825.1">
    <property type="nucleotide sequence ID" value="NZ_CP039704.1"/>
</dbReference>
<dbReference type="PROSITE" id="PS00211">
    <property type="entry name" value="ABC_TRANSPORTER_1"/>
    <property type="match status" value="1"/>
</dbReference>
<feature type="domain" description="ABC transporter" evidence="6">
    <location>
        <begin position="6"/>
        <end position="232"/>
    </location>
</feature>
<reference evidence="8" key="1">
    <citation type="submission" date="2019-04" db="EMBL/GenBank/DDBJ databases">
        <title>Complete genome sequence of Sphingomonas sp. W1-2-3.</title>
        <authorList>
            <person name="Im W.T."/>
        </authorList>
    </citation>
    <scope>NUCLEOTIDE SEQUENCE [LARGE SCALE GENOMIC DNA]</scope>
    <source>
        <strain evidence="8">W1-2-3</strain>
    </source>
</reference>
<dbReference type="KEGG" id="hgn:E6W36_03770"/>
<dbReference type="InterPro" id="IPR003593">
    <property type="entry name" value="AAA+_ATPase"/>
</dbReference>
<protein>
    <submittedName>
        <fullName evidence="7">ABC transporter ATP-binding protein</fullName>
    </submittedName>
</protein>
<keyword evidence="3" id="KW-0547">Nucleotide-binding</keyword>
<evidence type="ECO:0000256" key="1">
    <source>
        <dbReference type="ARBA" id="ARBA00022448"/>
    </source>
</evidence>
<dbReference type="Gene3D" id="3.40.50.300">
    <property type="entry name" value="P-loop containing nucleotide triphosphate hydrolases"/>
    <property type="match status" value="1"/>
</dbReference>
<dbReference type="GO" id="GO:0098796">
    <property type="term" value="C:membrane protein complex"/>
    <property type="evidence" value="ECO:0007669"/>
    <property type="project" value="UniProtKB-ARBA"/>
</dbReference>
<comment type="similarity">
    <text evidence="5">Belongs to the ABC transporter superfamily. Macrolide exporter (TC 3.A.1.122) family.</text>
</comment>
<dbReference type="GO" id="GO:0005524">
    <property type="term" value="F:ATP binding"/>
    <property type="evidence" value="ECO:0007669"/>
    <property type="project" value="UniProtKB-KW"/>
</dbReference>
<dbReference type="GO" id="GO:0005886">
    <property type="term" value="C:plasma membrane"/>
    <property type="evidence" value="ECO:0007669"/>
    <property type="project" value="TreeGrafter"/>
</dbReference>
<evidence type="ECO:0000256" key="2">
    <source>
        <dbReference type="ARBA" id="ARBA00022519"/>
    </source>
</evidence>
<keyword evidence="2" id="KW-0472">Membrane</keyword>
<name>A0A4D7C8M3_9SPHN</name>
<dbReference type="InterPro" id="IPR015854">
    <property type="entry name" value="ABC_transpr_LolD-like"/>
</dbReference>
<dbReference type="InterPro" id="IPR017871">
    <property type="entry name" value="ABC_transporter-like_CS"/>
</dbReference>
<dbReference type="Pfam" id="PF00005">
    <property type="entry name" value="ABC_tran"/>
    <property type="match status" value="1"/>
</dbReference>
<dbReference type="SUPFAM" id="SSF52540">
    <property type="entry name" value="P-loop containing nucleoside triphosphate hydrolases"/>
    <property type="match status" value="1"/>
</dbReference>
<keyword evidence="4 7" id="KW-0067">ATP-binding</keyword>
<evidence type="ECO:0000313" key="8">
    <source>
        <dbReference type="Proteomes" id="UP000298714"/>
    </source>
</evidence>
<keyword evidence="2" id="KW-0997">Cell inner membrane</keyword>
<sequence>MAQPVLQSRAVTRILPGETPVTLVRDITLDIEAGEFVVIMGPSGSGKSSLLYLLGLLDRPTSGCVLLDGVDTARLSEDALAAARLSQLGFVFQFHFLLLEFTALENVMLPMRRLGALPAPAQRERAAMLLADLGLAAHSHKRPSQLSGGQRQRVAIARALANDPKVILTDEPTGALDSKSSDVVRGILRDLSHSQQRAIIAVTHDHHFAEAADRQVTLIDGAWSTEASRLRA</sequence>
<dbReference type="SMART" id="SM00382">
    <property type="entry name" value="AAA"/>
    <property type="match status" value="1"/>
</dbReference>
<dbReference type="InterPro" id="IPR017911">
    <property type="entry name" value="MacB-like_ATP-bd"/>
</dbReference>
<dbReference type="EMBL" id="CP039704">
    <property type="protein sequence ID" value="QCI79017.1"/>
    <property type="molecule type" value="Genomic_DNA"/>
</dbReference>